<reference evidence="1" key="1">
    <citation type="submission" date="2019-07" db="EMBL/GenBank/DDBJ databases">
        <title>Annotation for the trematode Paragonimus miyazaki's.</title>
        <authorList>
            <person name="Choi Y.-J."/>
        </authorList>
    </citation>
    <scope>NUCLEOTIDE SEQUENCE</scope>
    <source>
        <strain evidence="1">Japan</strain>
    </source>
</reference>
<dbReference type="EMBL" id="JTDE01001021">
    <property type="protein sequence ID" value="KAF7259822.1"/>
    <property type="molecule type" value="Genomic_DNA"/>
</dbReference>
<gene>
    <name evidence="1" type="ORF">EG68_02907</name>
</gene>
<organism evidence="1 2">
    <name type="scientific">Paragonimus skrjabini miyazakii</name>
    <dbReference type="NCBI Taxonomy" id="59628"/>
    <lineage>
        <taxon>Eukaryota</taxon>
        <taxon>Metazoa</taxon>
        <taxon>Spiralia</taxon>
        <taxon>Lophotrochozoa</taxon>
        <taxon>Platyhelminthes</taxon>
        <taxon>Trematoda</taxon>
        <taxon>Digenea</taxon>
        <taxon>Plagiorchiida</taxon>
        <taxon>Troglotremata</taxon>
        <taxon>Troglotrematidae</taxon>
        <taxon>Paragonimus</taxon>
    </lineage>
</organism>
<accession>A0A8S9YYZ9</accession>
<protein>
    <submittedName>
        <fullName evidence="1">Uncharacterized protein</fullName>
    </submittedName>
</protein>
<name>A0A8S9YYZ9_9TREM</name>
<proteinExistence type="predicted"/>
<dbReference type="AlphaFoldDB" id="A0A8S9YYZ9"/>
<keyword evidence="2" id="KW-1185">Reference proteome</keyword>
<evidence type="ECO:0000313" key="2">
    <source>
        <dbReference type="Proteomes" id="UP000822476"/>
    </source>
</evidence>
<comment type="caution">
    <text evidence="1">The sequence shown here is derived from an EMBL/GenBank/DDBJ whole genome shotgun (WGS) entry which is preliminary data.</text>
</comment>
<sequence length="74" mass="8158">MVPTISVSSRSVPIRFSFSSSTTHQLGPVLVHHVWRGYAFRPHSGTVPSLQLTSGVFYFDLVAELCQKSVNRGP</sequence>
<dbReference type="Proteomes" id="UP000822476">
    <property type="component" value="Unassembled WGS sequence"/>
</dbReference>
<evidence type="ECO:0000313" key="1">
    <source>
        <dbReference type="EMBL" id="KAF7259822.1"/>
    </source>
</evidence>